<sequence length="397" mass="45489">MTIEERIYKELLHEPASIWFINDDFGAKVMVKITSPLIKSIMKGCVIEFLFGKDCLHQPAIFHSGLRIYDDPINYAAVIGTARFPDEHNSLAAIMNRSFTHIHFHNELSICVATAKLSFSIADQLRVLNLQSNPESLYCGKFDERISRSLDCFDHSIKMESQHKNVYEIETIAIEGKLQDWIIMKNTVIGFNETNHVTVDDKDEGSILEKEVTIILDDLFKQKLFLNPQIARTKGYRELTDVLAISDNGIFLIESKALGVIDSPSNKAMEKKVKGLQKQISTGIDQLVGASKKITANTTIYDKHLEEIIFDKAPFLHCIVLVSELFPFGDWKEIEYKIFNAMTENRIYLNVIDLREFMQYIGHARGSNDRLNLMLIERVEAFVRNENIHMKLNIVDK</sequence>
<dbReference type="Proteomes" id="UP000294644">
    <property type="component" value="Unassembled WGS sequence"/>
</dbReference>
<evidence type="ECO:0008006" key="3">
    <source>
        <dbReference type="Google" id="ProtNLM"/>
    </source>
</evidence>
<protein>
    <recommendedName>
        <fullName evidence="3">NERD domain-containing protein</fullName>
    </recommendedName>
</protein>
<name>A0A4R5CSZ8_9FLAO</name>
<gene>
    <name evidence="1" type="ORF">E0F91_15535</name>
</gene>
<dbReference type="OrthoDB" id="1224850at2"/>
<organism evidence="1 2">
    <name type="scientific">Flavobacterium sandaracinum</name>
    <dbReference type="NCBI Taxonomy" id="2541733"/>
    <lineage>
        <taxon>Bacteria</taxon>
        <taxon>Pseudomonadati</taxon>
        <taxon>Bacteroidota</taxon>
        <taxon>Flavobacteriia</taxon>
        <taxon>Flavobacteriales</taxon>
        <taxon>Flavobacteriaceae</taxon>
        <taxon>Flavobacterium</taxon>
    </lineage>
</organism>
<evidence type="ECO:0000313" key="2">
    <source>
        <dbReference type="Proteomes" id="UP000294644"/>
    </source>
</evidence>
<dbReference type="AlphaFoldDB" id="A0A4R5CSZ8"/>
<comment type="caution">
    <text evidence="1">The sequence shown here is derived from an EMBL/GenBank/DDBJ whole genome shotgun (WGS) entry which is preliminary data.</text>
</comment>
<keyword evidence="2" id="KW-1185">Reference proteome</keyword>
<evidence type="ECO:0000313" key="1">
    <source>
        <dbReference type="EMBL" id="TDE00823.1"/>
    </source>
</evidence>
<accession>A0A4R5CSZ8</accession>
<dbReference type="EMBL" id="SMFN01000025">
    <property type="protein sequence ID" value="TDE00823.1"/>
    <property type="molecule type" value="Genomic_DNA"/>
</dbReference>
<dbReference type="RefSeq" id="WP_132067354.1">
    <property type="nucleotide sequence ID" value="NZ_SMFN01000025.1"/>
</dbReference>
<proteinExistence type="predicted"/>
<reference evidence="1 2" key="1">
    <citation type="submission" date="2019-03" db="EMBL/GenBank/DDBJ databases">
        <title>Flavobacterium LB-D12 sp. nov., isolated from arctic soil.</title>
        <authorList>
            <person name="Chaudhary D.K."/>
        </authorList>
    </citation>
    <scope>NUCLEOTIDE SEQUENCE [LARGE SCALE GENOMIC DNA]</scope>
    <source>
        <strain evidence="1 2">LB-D12</strain>
    </source>
</reference>